<gene>
    <name evidence="6" type="ORF">AT746_12035</name>
</gene>
<evidence type="ECO:0000313" key="6">
    <source>
        <dbReference type="EMBL" id="ALS98927.1"/>
    </source>
</evidence>
<feature type="transmembrane region" description="Helical" evidence="5">
    <location>
        <begin position="105"/>
        <end position="125"/>
    </location>
</feature>
<dbReference type="Proteomes" id="UP000068447">
    <property type="component" value="Chromosome"/>
</dbReference>
<proteinExistence type="predicted"/>
<organism evidence="6 7">
    <name type="scientific">Lacimicrobium alkaliphilum</name>
    <dbReference type="NCBI Taxonomy" id="1526571"/>
    <lineage>
        <taxon>Bacteria</taxon>
        <taxon>Pseudomonadati</taxon>
        <taxon>Pseudomonadota</taxon>
        <taxon>Gammaproteobacteria</taxon>
        <taxon>Alteromonadales</taxon>
        <taxon>Alteromonadaceae</taxon>
        <taxon>Lacimicrobium</taxon>
    </lineage>
</organism>
<feature type="transmembrane region" description="Helical" evidence="5">
    <location>
        <begin position="20"/>
        <end position="43"/>
    </location>
</feature>
<dbReference type="Gene3D" id="1.20.120.350">
    <property type="entry name" value="Voltage-gated potassium channels. Chain C"/>
    <property type="match status" value="1"/>
</dbReference>
<evidence type="ECO:0008006" key="8">
    <source>
        <dbReference type="Google" id="ProtNLM"/>
    </source>
</evidence>
<comment type="subcellular location">
    <subcellularLocation>
        <location evidence="1">Membrane</location>
        <topology evidence="1">Multi-pass membrane protein</topology>
    </subcellularLocation>
</comment>
<sequence>MLNFSLKHLKDSHQGPWIVLDFFMLGLLVLNLTLLLFDSLYATDLIRQNLNQLSPALLEWYKPVHANFILIDLVFVAIFLSEFFLRWAIAVKNKDYLRWYFYPFIHWYDLVGCIPVGGARFLRFLRVFSIIYRLQKYKIIDIRQSAPYRFVAFYYDVFVEELSDRIVAKVLTDAQEDLRRGSPLLEEITTQVLAARKPVVCNWLASLAVHSGHSIEDMQAGSTLREHVKQSVGRAVRNNPQVSTLKMVPVVGSGIEKMLENAVTNIVIQSVINLLLDVTPEKIDHLISHGIASTSEEDMLDQEMLNVVDECIELLKSHVSHQRWKTRL</sequence>
<dbReference type="InterPro" id="IPR027359">
    <property type="entry name" value="Volt_channel_dom_sf"/>
</dbReference>
<evidence type="ECO:0000256" key="2">
    <source>
        <dbReference type="ARBA" id="ARBA00022692"/>
    </source>
</evidence>
<evidence type="ECO:0000256" key="5">
    <source>
        <dbReference type="SAM" id="Phobius"/>
    </source>
</evidence>
<dbReference type="RefSeq" id="WP_062480636.1">
    <property type="nucleotide sequence ID" value="NZ_CP013650.1"/>
</dbReference>
<dbReference type="AlphaFoldDB" id="A0A0U3AXR9"/>
<keyword evidence="3 5" id="KW-1133">Transmembrane helix</keyword>
<evidence type="ECO:0000256" key="4">
    <source>
        <dbReference type="ARBA" id="ARBA00023136"/>
    </source>
</evidence>
<dbReference type="OrthoDB" id="974877at2"/>
<keyword evidence="4 5" id="KW-0472">Membrane</keyword>
<keyword evidence="2 5" id="KW-0812">Transmembrane</keyword>
<evidence type="ECO:0000256" key="1">
    <source>
        <dbReference type="ARBA" id="ARBA00004141"/>
    </source>
</evidence>
<protein>
    <recommendedName>
        <fullName evidence="8">Preprotein translocase subunit SecA</fullName>
    </recommendedName>
</protein>
<reference evidence="6 7" key="1">
    <citation type="submission" date="2015-12" db="EMBL/GenBank/DDBJ databases">
        <title>Complete genome of Lacimicrobium alkaliphilum KCTC 32984.</title>
        <authorList>
            <person name="Kim S.-G."/>
            <person name="Lee Y.-J."/>
        </authorList>
    </citation>
    <scope>NUCLEOTIDE SEQUENCE [LARGE SCALE GENOMIC DNA]</scope>
    <source>
        <strain evidence="6 7">YelD216</strain>
    </source>
</reference>
<dbReference type="GO" id="GO:0016020">
    <property type="term" value="C:membrane"/>
    <property type="evidence" value="ECO:0007669"/>
    <property type="project" value="UniProtKB-SubCell"/>
</dbReference>
<dbReference type="STRING" id="1526571.AT746_12035"/>
<name>A0A0U3AXR9_9ALTE</name>
<evidence type="ECO:0000256" key="3">
    <source>
        <dbReference type="ARBA" id="ARBA00022989"/>
    </source>
</evidence>
<accession>A0A0U3AXR9</accession>
<dbReference type="SUPFAM" id="SSF81324">
    <property type="entry name" value="Voltage-gated potassium channels"/>
    <property type="match status" value="1"/>
</dbReference>
<feature type="transmembrane region" description="Helical" evidence="5">
    <location>
        <begin position="64"/>
        <end position="85"/>
    </location>
</feature>
<dbReference type="EMBL" id="CP013650">
    <property type="protein sequence ID" value="ALS98927.1"/>
    <property type="molecule type" value="Genomic_DNA"/>
</dbReference>
<evidence type="ECO:0000313" key="7">
    <source>
        <dbReference type="Proteomes" id="UP000068447"/>
    </source>
</evidence>
<keyword evidence="7" id="KW-1185">Reference proteome</keyword>
<dbReference type="KEGG" id="lal:AT746_12035"/>